<dbReference type="OrthoDB" id="12407at81850"/>
<name>A0A4Z0RZS1_WEICO</name>
<comment type="caution">
    <text evidence="1">The sequence shown here is derived from an EMBL/GenBank/DDBJ whole genome shotgun (WGS) entry which is preliminary data.</text>
</comment>
<sequence length="168" mass="19851">MASYIDEFLRTLKANRKGDRNTALFPLDEFDELMILLDEIHYAGRVTKPMVGKMKNGVNAVIDSFQISPIDNHENNYHDDVDKIINRLKLFRSEYQSIDDWREVSLVLRNDIAGMTKDERWSTDKRRSQLALMSRLWTGFFGTERCRTPKIFQNPDFSLKRRHFSVFL</sequence>
<reference evidence="1 2" key="1">
    <citation type="submission" date="2018-03" db="EMBL/GenBank/DDBJ databases">
        <title>Genome sequencing of Weissella confusa isolates.</title>
        <authorList>
            <person name="Kajala I."/>
            <person name="Baruah R."/>
            <person name="Bergsveinson J."/>
            <person name="Juvonen R."/>
            <person name="Ziola B."/>
        </authorList>
    </citation>
    <scope>NUCLEOTIDE SEQUENCE [LARGE SCALE GENOMIC DNA]</scope>
    <source>
        <strain evidence="1 2">VTT E-062653</strain>
    </source>
</reference>
<evidence type="ECO:0000313" key="2">
    <source>
        <dbReference type="Proteomes" id="UP000297646"/>
    </source>
</evidence>
<dbReference type="AlphaFoldDB" id="A0A4Z0RZS1"/>
<dbReference type="EMBL" id="PVSN01000029">
    <property type="protein sequence ID" value="TGE73215.1"/>
    <property type="molecule type" value="Genomic_DNA"/>
</dbReference>
<dbReference type="RefSeq" id="WP_135519037.1">
    <property type="nucleotide sequence ID" value="NZ_PVSN01000029.1"/>
</dbReference>
<accession>A0A4Z0RZS1</accession>
<dbReference type="Proteomes" id="UP000297646">
    <property type="component" value="Unassembled WGS sequence"/>
</dbReference>
<evidence type="ECO:0000313" key="1">
    <source>
        <dbReference type="EMBL" id="TGE73215.1"/>
    </source>
</evidence>
<protein>
    <submittedName>
        <fullName evidence="1">Uncharacterized protein</fullName>
    </submittedName>
</protein>
<proteinExistence type="predicted"/>
<gene>
    <name evidence="1" type="ORF">C6P11_04815</name>
</gene>
<organism evidence="1 2">
    <name type="scientific">Weissella confusa</name>
    <name type="common">Lactobacillus confusus</name>
    <dbReference type="NCBI Taxonomy" id="1583"/>
    <lineage>
        <taxon>Bacteria</taxon>
        <taxon>Bacillati</taxon>
        <taxon>Bacillota</taxon>
        <taxon>Bacilli</taxon>
        <taxon>Lactobacillales</taxon>
        <taxon>Lactobacillaceae</taxon>
        <taxon>Weissella</taxon>
    </lineage>
</organism>